<dbReference type="RefSeq" id="WP_012472359.1">
    <property type="nucleotide sequence ID" value="NC_010830.1"/>
</dbReference>
<evidence type="ECO:0000313" key="2">
    <source>
        <dbReference type="EMBL" id="ACE05589.1"/>
    </source>
</evidence>
<proteinExistence type="predicted"/>
<dbReference type="HOGENOM" id="CLU_093209_2_0_10"/>
<gene>
    <name evidence="2" type="ordered locus">Aasi_0143</name>
</gene>
<sequence length="173" mass="20748">MGDIDKGEEIEIKNITLWQVFSNLEGSWRMERALEGYGNMEGIAFFKKIQNNNKPYCYYYKEEGILQLLTGNQSRVYREYAYCYKEKTIHVYFWDIISKQEGQLLHTLYLPNTCKKRTWPLHAYGTHRCNLDTYDAHYKFINNDNFELIYRVSGPHKNYTIKTIFCRLGQHIK</sequence>
<dbReference type="Proteomes" id="UP000001227">
    <property type="component" value="Chromosome"/>
</dbReference>
<dbReference type="AlphaFoldDB" id="B3EUH0"/>
<dbReference type="KEGG" id="aas:Aasi_0143"/>
<dbReference type="OrthoDB" id="9801455at2"/>
<dbReference type="Pfam" id="PF19834">
    <property type="entry name" value="DUF6314"/>
    <property type="match status" value="1"/>
</dbReference>
<organism evidence="2 3">
    <name type="scientific">Amoebophilus asiaticus (strain 5a2)</name>
    <dbReference type="NCBI Taxonomy" id="452471"/>
    <lineage>
        <taxon>Bacteria</taxon>
        <taxon>Pseudomonadati</taxon>
        <taxon>Bacteroidota</taxon>
        <taxon>Cytophagia</taxon>
        <taxon>Cytophagales</taxon>
        <taxon>Amoebophilaceae</taxon>
        <taxon>Candidatus Amoebophilus</taxon>
    </lineage>
</organism>
<evidence type="ECO:0000259" key="1">
    <source>
        <dbReference type="Pfam" id="PF19834"/>
    </source>
</evidence>
<dbReference type="STRING" id="452471.Aasi_0143"/>
<dbReference type="EMBL" id="CP001102">
    <property type="protein sequence ID" value="ACE05589.1"/>
    <property type="molecule type" value="Genomic_DNA"/>
</dbReference>
<protein>
    <recommendedName>
        <fullName evidence="1">DUF6314 domain-containing protein</fullName>
    </recommendedName>
</protein>
<dbReference type="InterPro" id="IPR045632">
    <property type="entry name" value="DUF6314"/>
</dbReference>
<keyword evidence="3" id="KW-1185">Reference proteome</keyword>
<name>B3EUH0_AMOA5</name>
<reference evidence="2 3" key="1">
    <citation type="journal article" date="2010" name="J. Bacteriol.">
        <title>The genome of the amoeba symbiont 'Candidatus Amoebophilus asiaticus' reveals common mechanisms for host cell interaction among amoeba-associated bacteria.</title>
        <authorList>
            <person name="Schmitz-Esser S."/>
            <person name="Tischler P."/>
            <person name="Arnold R."/>
            <person name="Montanaro J."/>
            <person name="Wagner M."/>
            <person name="Rattei T."/>
            <person name="Horn M."/>
        </authorList>
    </citation>
    <scope>NUCLEOTIDE SEQUENCE [LARGE SCALE GENOMIC DNA]</scope>
    <source>
        <strain evidence="2 3">5a2</strain>
    </source>
</reference>
<evidence type="ECO:0000313" key="3">
    <source>
        <dbReference type="Proteomes" id="UP000001227"/>
    </source>
</evidence>
<accession>B3EUH0</accession>
<feature type="domain" description="DUF6314" evidence="1">
    <location>
        <begin position="24"/>
        <end position="167"/>
    </location>
</feature>